<dbReference type="EnsemblMetazoa" id="XM_019993924.1">
    <property type="protein sequence ID" value="XP_019849483.1"/>
    <property type="gene ID" value="LOC100637160"/>
</dbReference>
<dbReference type="PANTHER" id="PTHR13505:SF7">
    <property type="entry name" value="TRANSMEMBRANE PROTEIN 208"/>
    <property type="match status" value="1"/>
</dbReference>
<keyword evidence="4 8" id="KW-0812">Transmembrane</keyword>
<evidence type="ECO:0000256" key="5">
    <source>
        <dbReference type="ARBA" id="ARBA00022824"/>
    </source>
</evidence>
<name>A0A1X7VD27_AMPQE</name>
<dbReference type="STRING" id="400682.A0A1X7VD27"/>
<dbReference type="PANTHER" id="PTHR13505">
    <property type="entry name" value="TRANSMEMBRANE PROTEIN 208"/>
    <property type="match status" value="1"/>
</dbReference>
<dbReference type="EnsemblMetazoa" id="Aqu2.1.37898_001">
    <property type="protein sequence ID" value="Aqu2.1.37898_001"/>
    <property type="gene ID" value="Aqu2.1.37898"/>
</dbReference>
<feature type="transmembrane region" description="Helical" evidence="8">
    <location>
        <begin position="133"/>
        <end position="151"/>
    </location>
</feature>
<dbReference type="OrthoDB" id="10012212at2759"/>
<organism evidence="9">
    <name type="scientific">Amphimedon queenslandica</name>
    <name type="common">Sponge</name>
    <dbReference type="NCBI Taxonomy" id="400682"/>
    <lineage>
        <taxon>Eukaryota</taxon>
        <taxon>Metazoa</taxon>
        <taxon>Porifera</taxon>
        <taxon>Demospongiae</taxon>
        <taxon>Heteroscleromorpha</taxon>
        <taxon>Haplosclerida</taxon>
        <taxon>Niphatidae</taxon>
        <taxon>Amphimedon</taxon>
    </lineage>
</organism>
<dbReference type="eggNOG" id="KOG3269">
    <property type="taxonomic scope" value="Eukaryota"/>
</dbReference>
<dbReference type="InterPro" id="IPR008506">
    <property type="entry name" value="SND2/TMEM208"/>
</dbReference>
<dbReference type="AlphaFoldDB" id="A0A1X7VD27"/>
<accession>A0A1X7VD27</accession>
<reference evidence="10" key="1">
    <citation type="journal article" date="2010" name="Nature">
        <title>The Amphimedon queenslandica genome and the evolution of animal complexity.</title>
        <authorList>
            <person name="Srivastava M."/>
            <person name="Simakov O."/>
            <person name="Chapman J."/>
            <person name="Fahey B."/>
            <person name="Gauthier M.E."/>
            <person name="Mitros T."/>
            <person name="Richards G.S."/>
            <person name="Conaco C."/>
            <person name="Dacre M."/>
            <person name="Hellsten U."/>
            <person name="Larroux C."/>
            <person name="Putnam N.H."/>
            <person name="Stanke M."/>
            <person name="Adamska M."/>
            <person name="Darling A."/>
            <person name="Degnan S.M."/>
            <person name="Oakley T.H."/>
            <person name="Plachetzki D.C."/>
            <person name="Zhai Y."/>
            <person name="Adamski M."/>
            <person name="Calcino A."/>
            <person name="Cummins S.F."/>
            <person name="Goodstein D.M."/>
            <person name="Harris C."/>
            <person name="Jackson D.J."/>
            <person name="Leys S.P."/>
            <person name="Shu S."/>
            <person name="Woodcroft B.J."/>
            <person name="Vervoort M."/>
            <person name="Kosik K.S."/>
            <person name="Manning G."/>
            <person name="Degnan B.M."/>
            <person name="Rokhsar D.S."/>
        </authorList>
    </citation>
    <scope>NUCLEOTIDE SEQUENCE [LARGE SCALE GENOMIC DNA]</scope>
</reference>
<feature type="transmembrane region" description="Helical" evidence="8">
    <location>
        <begin position="103"/>
        <end position="127"/>
    </location>
</feature>
<evidence type="ECO:0000256" key="7">
    <source>
        <dbReference type="ARBA" id="ARBA00023136"/>
    </source>
</evidence>
<evidence type="ECO:0000256" key="8">
    <source>
        <dbReference type="SAM" id="Phobius"/>
    </source>
</evidence>
<comment type="subcellular location">
    <subcellularLocation>
        <location evidence="1">Endoplasmic reticulum membrane</location>
        <topology evidence="1">Multi-pass membrane protein</topology>
    </subcellularLocation>
</comment>
<feature type="transmembrane region" description="Helical" evidence="8">
    <location>
        <begin position="47"/>
        <end position="65"/>
    </location>
</feature>
<dbReference type="InParanoid" id="A0A1X7VD27"/>
<keyword evidence="6 8" id="KW-1133">Transmembrane helix</keyword>
<reference evidence="9" key="2">
    <citation type="submission" date="2017-05" db="UniProtKB">
        <authorList>
            <consortium name="EnsemblMetazoa"/>
        </authorList>
    </citation>
    <scope>IDENTIFICATION</scope>
</reference>
<dbReference type="GO" id="GO:0006624">
    <property type="term" value="P:vacuolar protein processing"/>
    <property type="evidence" value="ECO:0007669"/>
    <property type="project" value="TreeGrafter"/>
</dbReference>
<keyword evidence="10" id="KW-1185">Reference proteome</keyword>
<dbReference type="Pfam" id="PF05620">
    <property type="entry name" value="TMEM208_SND2"/>
    <property type="match status" value="1"/>
</dbReference>
<evidence type="ECO:0000256" key="2">
    <source>
        <dbReference type="ARBA" id="ARBA00009950"/>
    </source>
</evidence>
<keyword evidence="7 8" id="KW-0472">Membrane</keyword>
<evidence type="ECO:0000256" key="3">
    <source>
        <dbReference type="ARBA" id="ARBA00015033"/>
    </source>
</evidence>
<dbReference type="FunCoup" id="A0A1X7VD27">
    <property type="interactions" value="99"/>
</dbReference>
<keyword evidence="5" id="KW-0256">Endoplasmic reticulum</keyword>
<evidence type="ECO:0000313" key="10">
    <source>
        <dbReference type="Proteomes" id="UP000007879"/>
    </source>
</evidence>
<dbReference type="KEGG" id="aqu:100637160"/>
<comment type="similarity">
    <text evidence="2">Belongs to the TMEM208 family.</text>
</comment>
<proteinExistence type="inferred from homology"/>
<evidence type="ECO:0000256" key="1">
    <source>
        <dbReference type="ARBA" id="ARBA00004477"/>
    </source>
</evidence>
<protein>
    <recommendedName>
        <fullName evidence="3">Transmembrane protein 208</fullName>
    </recommendedName>
</protein>
<dbReference type="Proteomes" id="UP000007879">
    <property type="component" value="Unassembled WGS sequence"/>
</dbReference>
<evidence type="ECO:0000256" key="6">
    <source>
        <dbReference type="ARBA" id="ARBA00022989"/>
    </source>
</evidence>
<sequence length="168" mass="19583">MPKERRKSQKEIYQGNQSTLSFYLYISIIATGIQFSYVVILTLWSGTISWLSLFWLLFAIANHGCGQKMLRYISRAEFGEKNELVDAGSDLEDSWISEYSKDVILFVSIIQILTIISNYVWLLWLIIPGFAFYKLWIFIIWPWFTAGSEPIGESKKSKKMKAKMTKIR</sequence>
<gene>
    <name evidence="9" type="primary">100637160</name>
</gene>
<dbReference type="GO" id="GO:0005773">
    <property type="term" value="C:vacuole"/>
    <property type="evidence" value="ECO:0007669"/>
    <property type="project" value="GOC"/>
</dbReference>
<feature type="transmembrane region" description="Helical" evidence="8">
    <location>
        <begin position="20"/>
        <end position="41"/>
    </location>
</feature>
<dbReference type="GO" id="GO:0005789">
    <property type="term" value="C:endoplasmic reticulum membrane"/>
    <property type="evidence" value="ECO:0007669"/>
    <property type="project" value="UniProtKB-SubCell"/>
</dbReference>
<evidence type="ECO:0000256" key="4">
    <source>
        <dbReference type="ARBA" id="ARBA00022692"/>
    </source>
</evidence>
<evidence type="ECO:0000313" key="9">
    <source>
        <dbReference type="EnsemblMetazoa" id="Aqu2.1.37898_001"/>
    </source>
</evidence>